<evidence type="ECO:0000256" key="5">
    <source>
        <dbReference type="ARBA" id="ARBA00022723"/>
    </source>
</evidence>
<dbReference type="SMART" id="SM00729">
    <property type="entry name" value="Elp3"/>
    <property type="match status" value="1"/>
</dbReference>
<proteinExistence type="predicted"/>
<reference evidence="10 11" key="1">
    <citation type="submission" date="2015-08" db="EMBL/GenBank/DDBJ databases">
        <title>Genome of Paenibacillus jilunlii.</title>
        <authorList>
            <person name="Sant'Anna F.H."/>
            <person name="Ambrosini A."/>
            <person name="Souza R."/>
            <person name="Bach E."/>
            <person name="Fernandes G."/>
            <person name="Balsanelli E."/>
            <person name="Baura V.A."/>
            <person name="Pedrosa F.O."/>
            <person name="Souza E.M."/>
            <person name="Passaglia L."/>
        </authorList>
    </citation>
    <scope>NUCLEOTIDE SEQUENCE [LARGE SCALE GENOMIC DNA]</scope>
    <source>
        <strain evidence="10 11">DSM 23019</strain>
    </source>
</reference>
<comment type="caution">
    <text evidence="10">The sequence shown here is derived from an EMBL/GenBank/DDBJ whole genome shotgun (WGS) entry which is preliminary data.</text>
</comment>
<dbReference type="PANTHER" id="PTHR43409:SF7">
    <property type="entry name" value="BLL1977 PROTEIN"/>
    <property type="match status" value="1"/>
</dbReference>
<dbReference type="Gene3D" id="3.80.30.20">
    <property type="entry name" value="tm_1862 like domain"/>
    <property type="match status" value="1"/>
</dbReference>
<dbReference type="Proteomes" id="UP000070252">
    <property type="component" value="Unassembled WGS sequence"/>
</dbReference>
<dbReference type="Pfam" id="PF04055">
    <property type="entry name" value="Radical_SAM"/>
    <property type="match status" value="1"/>
</dbReference>
<evidence type="ECO:0000313" key="10">
    <source>
        <dbReference type="EMBL" id="KWX79746.1"/>
    </source>
</evidence>
<organism evidence="10 11">
    <name type="scientific">Paenibacillus jilunlii</name>
    <dbReference type="NCBI Taxonomy" id="682956"/>
    <lineage>
        <taxon>Bacteria</taxon>
        <taxon>Bacillati</taxon>
        <taxon>Bacillota</taxon>
        <taxon>Bacilli</taxon>
        <taxon>Bacillales</taxon>
        <taxon>Paenibacillaceae</taxon>
        <taxon>Paenibacillus</taxon>
    </lineage>
</organism>
<keyword evidence="6" id="KW-0408">Iron</keyword>
<dbReference type="EMBL" id="LIPY01000084">
    <property type="protein sequence ID" value="KWX79746.1"/>
    <property type="molecule type" value="Genomic_DNA"/>
</dbReference>
<dbReference type="InterPro" id="IPR058240">
    <property type="entry name" value="rSAM_sf"/>
</dbReference>
<comment type="cofactor">
    <cofactor evidence="1">
        <name>[4Fe-4S] cluster</name>
        <dbReference type="ChEBI" id="CHEBI:49883"/>
    </cofactor>
</comment>
<dbReference type="InterPro" id="IPR006158">
    <property type="entry name" value="Cobalamin-bd"/>
</dbReference>
<protein>
    <submittedName>
        <fullName evidence="10">Radical SAM protein</fullName>
    </submittedName>
</protein>
<sequence>MLTSLRAGRWAMRKSILLIQPENQKINRFRRKQFNNFVQITMPYLAGFIDEAKYKITLVDEYQQQIPYNQKFDLVAITVNTPNSGHCYRMAERFQADGAKVVMGGPHATLLPEEVSEHCDIIVIGEAEATWPQLLEDFYLGKYQSEYRSEAIPELTNLPLPRWDLLHRNSLMKGAVFSTRGCPYNCSYCNLKQIYHNRFRTRPVGEVIHEISLMKSRFFVFWDDNFFADKAHAIEVMEQLRPLRKKWAAQVTLADCNNDELLAKASAAGCLYLFVGLESFSPAALRGVNKGMNRVGAYQDIIGKLHRHNIMIQAGIVFGFDEDTPDSFRQTLEGCEALGIDGVTVSLLTPLPRTPVYAQMKREQRLLNEDWSLYNGKTDVVFHPLGMTPAQLYEGYLDFRRRFYSLPSFIRRMRVSRTHPVYNFVMNLGYRLAIKRS</sequence>
<dbReference type="SFLD" id="SFLDS00029">
    <property type="entry name" value="Radical_SAM"/>
    <property type="match status" value="1"/>
</dbReference>
<dbReference type="InterPro" id="IPR051198">
    <property type="entry name" value="BchE-like"/>
</dbReference>
<accession>A0ABR5T133</accession>
<feature type="domain" description="B12-binding" evidence="8">
    <location>
        <begin position="59"/>
        <end position="145"/>
    </location>
</feature>
<evidence type="ECO:0000256" key="6">
    <source>
        <dbReference type="ARBA" id="ARBA00023004"/>
    </source>
</evidence>
<keyword evidence="4" id="KW-0949">S-adenosyl-L-methionine</keyword>
<feature type="domain" description="Radical SAM core" evidence="9">
    <location>
        <begin position="167"/>
        <end position="378"/>
    </location>
</feature>
<dbReference type="SUPFAM" id="SSF102114">
    <property type="entry name" value="Radical SAM enzymes"/>
    <property type="match status" value="1"/>
</dbReference>
<gene>
    <name evidence="10" type="ORF">AML91_02305</name>
</gene>
<dbReference type="CDD" id="cd01335">
    <property type="entry name" value="Radical_SAM"/>
    <property type="match status" value="1"/>
</dbReference>
<evidence type="ECO:0000313" key="11">
    <source>
        <dbReference type="Proteomes" id="UP000070252"/>
    </source>
</evidence>
<keyword evidence="5" id="KW-0479">Metal-binding</keyword>
<dbReference type="InterPro" id="IPR006638">
    <property type="entry name" value="Elp3/MiaA/NifB-like_rSAM"/>
</dbReference>
<evidence type="ECO:0000259" key="9">
    <source>
        <dbReference type="PROSITE" id="PS51918"/>
    </source>
</evidence>
<dbReference type="SFLD" id="SFLDG01123">
    <property type="entry name" value="methyltransferase_(Class_B)"/>
    <property type="match status" value="1"/>
</dbReference>
<evidence type="ECO:0000259" key="8">
    <source>
        <dbReference type="PROSITE" id="PS51332"/>
    </source>
</evidence>
<dbReference type="InterPro" id="IPR023404">
    <property type="entry name" value="rSAM_horseshoe"/>
</dbReference>
<dbReference type="CDD" id="cd02068">
    <property type="entry name" value="radical_SAM_B12_BD"/>
    <property type="match status" value="1"/>
</dbReference>
<dbReference type="PROSITE" id="PS51332">
    <property type="entry name" value="B12_BINDING"/>
    <property type="match status" value="1"/>
</dbReference>
<evidence type="ECO:0000256" key="2">
    <source>
        <dbReference type="ARBA" id="ARBA00022603"/>
    </source>
</evidence>
<keyword evidence="7" id="KW-0411">Iron-sulfur</keyword>
<evidence type="ECO:0000256" key="1">
    <source>
        <dbReference type="ARBA" id="ARBA00001966"/>
    </source>
</evidence>
<dbReference type="SFLD" id="SFLDG01082">
    <property type="entry name" value="B12-binding_domain_containing"/>
    <property type="match status" value="1"/>
</dbReference>
<keyword evidence="11" id="KW-1185">Reference proteome</keyword>
<keyword evidence="3" id="KW-0808">Transferase</keyword>
<keyword evidence="2" id="KW-0489">Methyltransferase</keyword>
<dbReference type="Gene3D" id="3.40.50.280">
    <property type="entry name" value="Cobalamin-binding domain"/>
    <property type="match status" value="1"/>
</dbReference>
<dbReference type="PANTHER" id="PTHR43409">
    <property type="entry name" value="ANAEROBIC MAGNESIUM-PROTOPORPHYRIN IX MONOMETHYL ESTER CYCLASE-RELATED"/>
    <property type="match status" value="1"/>
</dbReference>
<evidence type="ECO:0000256" key="3">
    <source>
        <dbReference type="ARBA" id="ARBA00022679"/>
    </source>
</evidence>
<dbReference type="Pfam" id="PF02310">
    <property type="entry name" value="B12-binding"/>
    <property type="match status" value="1"/>
</dbReference>
<dbReference type="PROSITE" id="PS51918">
    <property type="entry name" value="RADICAL_SAM"/>
    <property type="match status" value="1"/>
</dbReference>
<name>A0ABR5T133_9BACL</name>
<dbReference type="InterPro" id="IPR034466">
    <property type="entry name" value="Methyltransferase_Class_B"/>
</dbReference>
<evidence type="ECO:0000256" key="4">
    <source>
        <dbReference type="ARBA" id="ARBA00022691"/>
    </source>
</evidence>
<dbReference type="InterPro" id="IPR007197">
    <property type="entry name" value="rSAM"/>
</dbReference>
<evidence type="ECO:0000256" key="7">
    <source>
        <dbReference type="ARBA" id="ARBA00023014"/>
    </source>
</evidence>